<dbReference type="AlphaFoldDB" id="A0AAD0JUI0"/>
<dbReference type="RefSeq" id="WP_107747369.1">
    <property type="nucleotide sequence ID" value="NZ_CP015453.1"/>
</dbReference>
<accession>A0AAD0JUI0</accession>
<comment type="subcellular location">
    <subcellularLocation>
        <location evidence="1">Cell membrane</location>
        <topology evidence="1">Multi-pass membrane protein</topology>
    </subcellularLocation>
</comment>
<organism evidence="10 11">
    <name type="scientific">Dietzia psychralcaliphila</name>
    <dbReference type="NCBI Taxonomy" id="139021"/>
    <lineage>
        <taxon>Bacteria</taxon>
        <taxon>Bacillati</taxon>
        <taxon>Actinomycetota</taxon>
        <taxon>Actinomycetes</taxon>
        <taxon>Mycobacteriales</taxon>
        <taxon>Dietziaceae</taxon>
        <taxon>Dietzia</taxon>
    </lineage>
</organism>
<feature type="transmembrane region" description="Helical" evidence="8">
    <location>
        <begin position="316"/>
        <end position="336"/>
    </location>
</feature>
<dbReference type="Pfam" id="PF12051">
    <property type="entry name" value="DUF3533"/>
    <property type="match status" value="1"/>
</dbReference>
<keyword evidence="4 8" id="KW-0812">Transmembrane</keyword>
<evidence type="ECO:0000256" key="6">
    <source>
        <dbReference type="ARBA" id="ARBA00023136"/>
    </source>
</evidence>
<name>A0AAD0JUI0_9ACTN</name>
<dbReference type="InterPro" id="IPR051328">
    <property type="entry name" value="T7SS_ABC-Transporter"/>
</dbReference>
<feature type="domain" description="DUF3533" evidence="9">
    <location>
        <begin position="21"/>
        <end position="412"/>
    </location>
</feature>
<reference evidence="10 11" key="1">
    <citation type="submission" date="2016-04" db="EMBL/GenBank/DDBJ databases">
        <title>Complete genome sequence of the haloalkaliphilic hydrocarbon-degrading bacterium Dietzia psychralcaliphila ILA-1T, isolated from a drain of a fish product-processing plant.</title>
        <authorList>
            <person name="Zhao J."/>
            <person name="Hu B."/>
            <person name="Geng S."/>
            <person name="Nie Y."/>
            <person name="Tang Y."/>
        </authorList>
    </citation>
    <scope>NUCLEOTIDE SEQUENCE [LARGE SCALE GENOMIC DNA]</scope>
    <source>
        <strain evidence="10 11">ILA-1</strain>
    </source>
</reference>
<keyword evidence="6 8" id="KW-0472">Membrane</keyword>
<evidence type="ECO:0000256" key="8">
    <source>
        <dbReference type="SAM" id="Phobius"/>
    </source>
</evidence>
<gene>
    <name evidence="10" type="ORF">A6048_09665</name>
</gene>
<evidence type="ECO:0000256" key="4">
    <source>
        <dbReference type="ARBA" id="ARBA00022692"/>
    </source>
</evidence>
<dbReference type="GO" id="GO:0005886">
    <property type="term" value="C:plasma membrane"/>
    <property type="evidence" value="ECO:0007669"/>
    <property type="project" value="UniProtKB-SubCell"/>
</dbReference>
<evidence type="ECO:0000313" key="11">
    <source>
        <dbReference type="Proteomes" id="UP000244903"/>
    </source>
</evidence>
<evidence type="ECO:0000256" key="5">
    <source>
        <dbReference type="ARBA" id="ARBA00022989"/>
    </source>
</evidence>
<feature type="compositionally biased region" description="Basic and acidic residues" evidence="7">
    <location>
        <begin position="496"/>
        <end position="505"/>
    </location>
</feature>
<dbReference type="PANTHER" id="PTHR43077">
    <property type="entry name" value="TRANSPORT PERMEASE YVFS-RELATED"/>
    <property type="match status" value="1"/>
</dbReference>
<feature type="transmembrane region" description="Helical" evidence="8">
    <location>
        <begin position="403"/>
        <end position="424"/>
    </location>
</feature>
<evidence type="ECO:0000256" key="1">
    <source>
        <dbReference type="ARBA" id="ARBA00004651"/>
    </source>
</evidence>
<evidence type="ECO:0000313" key="10">
    <source>
        <dbReference type="EMBL" id="AWH95731.1"/>
    </source>
</evidence>
<comment type="similarity">
    <text evidence="2">Belongs to the ABC-2 integral membrane protein family.</text>
</comment>
<dbReference type="EMBL" id="CP015453">
    <property type="protein sequence ID" value="AWH95731.1"/>
    <property type="molecule type" value="Genomic_DNA"/>
</dbReference>
<keyword evidence="11" id="KW-1185">Reference proteome</keyword>
<dbReference type="InterPro" id="IPR022703">
    <property type="entry name" value="DUF3533"/>
</dbReference>
<protein>
    <recommendedName>
        <fullName evidence="9">DUF3533 domain-containing protein</fullName>
    </recommendedName>
</protein>
<feature type="transmembrane region" description="Helical" evidence="8">
    <location>
        <begin position="283"/>
        <end position="304"/>
    </location>
</feature>
<feature type="transmembrane region" description="Helical" evidence="8">
    <location>
        <begin position="342"/>
        <end position="361"/>
    </location>
</feature>
<keyword evidence="3" id="KW-1003">Cell membrane</keyword>
<evidence type="ECO:0000259" key="9">
    <source>
        <dbReference type="Pfam" id="PF12051"/>
    </source>
</evidence>
<proteinExistence type="inferred from homology"/>
<feature type="region of interest" description="Disordered" evidence="7">
    <location>
        <begin position="435"/>
        <end position="505"/>
    </location>
</feature>
<feature type="transmembrane region" description="Helical" evidence="8">
    <location>
        <begin position="20"/>
        <end position="38"/>
    </location>
</feature>
<dbReference type="Proteomes" id="UP000244903">
    <property type="component" value="Chromosome"/>
</dbReference>
<dbReference type="PANTHER" id="PTHR43077:SF8">
    <property type="entry name" value="DOXORUBICIN RESISTANCE ABC TRANSPORTER PERMEASE PROTEIN DRRB"/>
    <property type="match status" value="1"/>
</dbReference>
<evidence type="ECO:0000256" key="3">
    <source>
        <dbReference type="ARBA" id="ARBA00022475"/>
    </source>
</evidence>
<keyword evidence="5 8" id="KW-1133">Transmembrane helix</keyword>
<evidence type="ECO:0000256" key="7">
    <source>
        <dbReference type="SAM" id="MobiDB-lite"/>
    </source>
</evidence>
<sequence length="505" mass="53099">MTDSGHTGGFREFASHSAGAVVLVCGLFFLLSFMYLGGTADPQAHARHIPVAVVDSDRGASLDTPIGVRDLDVGSQITSGLLQNNDWEKVRLHVVDPETAEEGLRDGSYFGAVRIPADLSERVVGLVEAAATEAGDAAEPPAPARITLEYSPRVSIVSSQVMTTMAGAMQESFRDRMGPRLLSESQLLAEAEGRTVGAAAALALQDPVGIDVTAWNPLPDGVSNASLPMFYALIVVLAGFTGAMIISALLDARLGFIPLEIGPMTLHVHVAPFGRLQTLVRKWVVTLVTAPLVSGLCLVVADIIGVTGYDPWHMFWFSNLVIIAVGVCAHTIIAAIGNAGLLVNLVLFVVLGIPTSGGATPTQMLPQVFVAIGSLQPMHQAYLGLRAIMFFDSSWDAGLGHAVWVLGGWAVAGLLAGVVVTVVYERMGMRRQAVADRVPAGRRSSDRSSNDRSSRDRRSSDRRSGDVVGRGGGVGSGDAVGVTDPSSAGDGEPGEIVERDPAHRE</sequence>
<evidence type="ECO:0000256" key="2">
    <source>
        <dbReference type="ARBA" id="ARBA00007783"/>
    </source>
</evidence>
<feature type="compositionally biased region" description="Basic and acidic residues" evidence="7">
    <location>
        <begin position="443"/>
        <end position="465"/>
    </location>
</feature>
<feature type="transmembrane region" description="Helical" evidence="8">
    <location>
        <begin position="230"/>
        <end position="250"/>
    </location>
</feature>
<feature type="compositionally biased region" description="Gly residues" evidence="7">
    <location>
        <begin position="468"/>
        <end position="478"/>
    </location>
</feature>
<dbReference type="KEGG" id="dpc:A6048_09665"/>